<reference evidence="3" key="1">
    <citation type="submission" date="2020-11" db="EMBL/GenBank/DDBJ databases">
        <authorList>
            <person name="Tran Van P."/>
        </authorList>
    </citation>
    <scope>NUCLEOTIDE SEQUENCE</scope>
</reference>
<name>A0A7R9BXY6_9CRUS</name>
<sequence length="696" mass="76086">MLRVHAMLAKNLFLSSFCALLEGKDYKEHEKPFLVLPDDFHQQIESVLKPPDELISLVSLVFSFQTLTISFEDRDAEEFVLVLCGYYKLLVNRTLSLQKHKDPWTEEEVAPPYHTQHKVIPAAWSYPVSSGLPGKFPVSGVTSSGRRGTLNGLDSSESVSSTLRSNSSSASPSSSASKHSSSKDQSVAELIEQKNRDFISAISQLVDLTLQPPYQKPPPGFEIPKGSFSKATGMEIDKLDVDANMNKTYMSGTLKRDTNQNLTGNTGSLAGTPTNNKRENRKLVNGDYGFTHATKNDASSVSELKTKRVMNGDHSPKIMSNGDDSDMHEARNDAVIRRVAEMKHLVETAEKYLTDQEDQGANDTDREESMLSDGSGQYGQLKHSDSLLLLIQQGKETDGEGSSPESLRAATQKASVKVDHSGSDTDSLSTPTNSPMRNPKIPERPKDLKTRGSSFGLMSPQEYPNAKSVLSKAASSKSDTLKRLAAKNSMPINFSEGSFVVDADLIDLTMIPPPITPDEEGLRVFPDGPSLPPTPFADRMNLEAELKALEKNFGPLKDLGMWPKNSSIVEKSSVLDTSSDWDDTMSVSSLNTSIVASDFVSSLVQPDIRLAALAHLHSVKDAISDSVDDIDSFIANATIPPPPTNNIPVTTSQLSKLSPVVELTPDDISQFIIHRRRSTSTLTKKTTMTTVWQISL</sequence>
<feature type="compositionally biased region" description="Polar residues" evidence="1">
    <location>
        <begin position="259"/>
        <end position="275"/>
    </location>
</feature>
<feature type="region of interest" description="Disordered" evidence="1">
    <location>
        <begin position="140"/>
        <end position="187"/>
    </location>
</feature>
<gene>
    <name evidence="3" type="ORF">NMOB1V02_LOCUS10148</name>
</gene>
<keyword evidence="4" id="KW-1185">Reference proteome</keyword>
<evidence type="ECO:0000313" key="3">
    <source>
        <dbReference type="EMBL" id="CAD7282526.1"/>
    </source>
</evidence>
<evidence type="ECO:0000256" key="2">
    <source>
        <dbReference type="SAM" id="SignalP"/>
    </source>
</evidence>
<feature type="region of interest" description="Disordered" evidence="1">
    <location>
        <begin position="351"/>
        <end position="380"/>
    </location>
</feature>
<dbReference type="AlphaFoldDB" id="A0A7R9BXY6"/>
<evidence type="ECO:0000256" key="1">
    <source>
        <dbReference type="SAM" id="MobiDB-lite"/>
    </source>
</evidence>
<feature type="region of interest" description="Disordered" evidence="1">
    <location>
        <begin position="395"/>
        <end position="471"/>
    </location>
</feature>
<dbReference type="EMBL" id="OA885977">
    <property type="protein sequence ID" value="CAD7282526.1"/>
    <property type="molecule type" value="Genomic_DNA"/>
</dbReference>
<dbReference type="OrthoDB" id="5859304at2759"/>
<feature type="region of interest" description="Disordered" evidence="1">
    <location>
        <begin position="254"/>
        <end position="281"/>
    </location>
</feature>
<proteinExistence type="predicted"/>
<feature type="compositionally biased region" description="Polar residues" evidence="1">
    <location>
        <begin position="424"/>
        <end position="436"/>
    </location>
</feature>
<feature type="compositionally biased region" description="Basic and acidic residues" evidence="1">
    <location>
        <begin position="440"/>
        <end position="450"/>
    </location>
</feature>
<keyword evidence="2" id="KW-0732">Signal</keyword>
<feature type="compositionally biased region" description="Low complexity" evidence="1">
    <location>
        <begin position="155"/>
        <end position="185"/>
    </location>
</feature>
<feature type="signal peptide" evidence="2">
    <location>
        <begin position="1"/>
        <end position="23"/>
    </location>
</feature>
<feature type="chain" id="PRO_5036403106" evidence="2">
    <location>
        <begin position="24"/>
        <end position="696"/>
    </location>
</feature>
<evidence type="ECO:0000313" key="4">
    <source>
        <dbReference type="Proteomes" id="UP000678499"/>
    </source>
</evidence>
<organism evidence="3">
    <name type="scientific">Notodromas monacha</name>
    <dbReference type="NCBI Taxonomy" id="399045"/>
    <lineage>
        <taxon>Eukaryota</taxon>
        <taxon>Metazoa</taxon>
        <taxon>Ecdysozoa</taxon>
        <taxon>Arthropoda</taxon>
        <taxon>Crustacea</taxon>
        <taxon>Oligostraca</taxon>
        <taxon>Ostracoda</taxon>
        <taxon>Podocopa</taxon>
        <taxon>Podocopida</taxon>
        <taxon>Cypridocopina</taxon>
        <taxon>Cypridoidea</taxon>
        <taxon>Cyprididae</taxon>
        <taxon>Notodromas</taxon>
    </lineage>
</organism>
<dbReference type="Proteomes" id="UP000678499">
    <property type="component" value="Unassembled WGS sequence"/>
</dbReference>
<accession>A0A7R9BXY6</accession>
<dbReference type="EMBL" id="CAJPEX010003940">
    <property type="protein sequence ID" value="CAG0922678.1"/>
    <property type="molecule type" value="Genomic_DNA"/>
</dbReference>
<protein>
    <submittedName>
        <fullName evidence="3">Uncharacterized protein</fullName>
    </submittedName>
</protein>